<protein>
    <submittedName>
        <fullName evidence="1">Uncharacterized protein</fullName>
    </submittedName>
</protein>
<proteinExistence type="predicted"/>
<accession>A0A4R6VN33</accession>
<dbReference type="Proteomes" id="UP000295391">
    <property type="component" value="Unassembled WGS sequence"/>
</dbReference>
<keyword evidence="2" id="KW-1185">Reference proteome</keyword>
<reference evidence="1 2" key="1">
    <citation type="submission" date="2019-03" db="EMBL/GenBank/DDBJ databases">
        <title>Genomic Encyclopedia of Type Strains, Phase III (KMG-III): the genomes of soil and plant-associated and newly described type strains.</title>
        <authorList>
            <person name="Whitman W."/>
        </authorList>
    </citation>
    <scope>NUCLEOTIDE SEQUENCE [LARGE SCALE GENOMIC DNA]</scope>
    <source>
        <strain evidence="1 2">CGMCC 1.7002</strain>
    </source>
</reference>
<dbReference type="AlphaFoldDB" id="A0A4R6VN33"/>
<comment type="caution">
    <text evidence="1">The sequence shown here is derived from an EMBL/GenBank/DDBJ whole genome shotgun (WGS) entry which is preliminary data.</text>
</comment>
<dbReference type="RefSeq" id="WP_133572265.1">
    <property type="nucleotide sequence ID" value="NZ_SNYR01000002.1"/>
</dbReference>
<organism evidence="1 2">
    <name type="scientific">Maritalea mobilis</name>
    <dbReference type="NCBI Taxonomy" id="483324"/>
    <lineage>
        <taxon>Bacteria</taxon>
        <taxon>Pseudomonadati</taxon>
        <taxon>Pseudomonadota</taxon>
        <taxon>Alphaproteobacteria</taxon>
        <taxon>Hyphomicrobiales</taxon>
        <taxon>Devosiaceae</taxon>
        <taxon>Maritalea</taxon>
    </lineage>
</organism>
<name>A0A4R6VN33_9HYPH</name>
<gene>
    <name evidence="1" type="ORF">ATL17_1597</name>
</gene>
<sequence length="72" mass="8002">MTDQSKYQIAIEAIRTKAKLMAEAAMPVCVHCNGKSEGCMMCDEFGRIPLTVFDLEDVLFAALEEMDKRGEA</sequence>
<evidence type="ECO:0000313" key="1">
    <source>
        <dbReference type="EMBL" id="TDQ63590.1"/>
    </source>
</evidence>
<dbReference type="EMBL" id="SNYR01000002">
    <property type="protein sequence ID" value="TDQ63590.1"/>
    <property type="molecule type" value="Genomic_DNA"/>
</dbReference>
<evidence type="ECO:0000313" key="2">
    <source>
        <dbReference type="Proteomes" id="UP000295391"/>
    </source>
</evidence>